<dbReference type="Proteomes" id="UP001185015">
    <property type="component" value="Unassembled WGS sequence"/>
</dbReference>
<accession>A0AA90Z872</accession>
<gene>
    <name evidence="1" type="ORF">J2750_001304</name>
</gene>
<name>A0AA90Z872_9EURY</name>
<sequence>MEEDGIFERYFIYMKQNAKKDKPFTLNAHVGDNTF</sequence>
<comment type="caution">
    <text evidence="1">The sequence shown here is derived from an EMBL/GenBank/DDBJ whole genome shotgun (WGS) entry which is preliminary data.</text>
</comment>
<keyword evidence="2" id="KW-1185">Reference proteome</keyword>
<organism evidence="1 2">
    <name type="scientific">Methanococcoides alaskense</name>
    <dbReference type="NCBI Taxonomy" id="325778"/>
    <lineage>
        <taxon>Archaea</taxon>
        <taxon>Methanobacteriati</taxon>
        <taxon>Methanobacteriota</taxon>
        <taxon>Stenosarchaea group</taxon>
        <taxon>Methanomicrobia</taxon>
        <taxon>Methanosarcinales</taxon>
        <taxon>Methanosarcinaceae</taxon>
        <taxon>Methanococcoides</taxon>
    </lineage>
</organism>
<proteinExistence type="predicted"/>
<dbReference type="EMBL" id="JAVDQI010000004">
    <property type="protein sequence ID" value="MDR6222844.1"/>
    <property type="molecule type" value="Genomic_DNA"/>
</dbReference>
<evidence type="ECO:0000313" key="2">
    <source>
        <dbReference type="Proteomes" id="UP001185015"/>
    </source>
</evidence>
<evidence type="ECO:0000313" key="1">
    <source>
        <dbReference type="EMBL" id="MDR6222844.1"/>
    </source>
</evidence>
<protein>
    <submittedName>
        <fullName evidence="1">Uncharacterized protein</fullName>
    </submittedName>
</protein>
<reference evidence="1 2" key="1">
    <citation type="submission" date="2023-07" db="EMBL/GenBank/DDBJ databases">
        <title>Genomic Encyclopedia of Type Strains, Phase IV (KMG-IV): sequencing the most valuable type-strain genomes for metagenomic binning, comparative biology and taxonomic classification.</title>
        <authorList>
            <person name="Goeker M."/>
        </authorList>
    </citation>
    <scope>NUCLEOTIDE SEQUENCE [LARGE SCALE GENOMIC DNA]</scope>
    <source>
        <strain evidence="1 2">DSM 17273</strain>
    </source>
</reference>
<dbReference type="AlphaFoldDB" id="A0AA90Z872"/>